<dbReference type="InterPro" id="IPR011008">
    <property type="entry name" value="Dimeric_a/b-barrel"/>
</dbReference>
<dbReference type="InterPro" id="IPR007138">
    <property type="entry name" value="ABM_dom"/>
</dbReference>
<dbReference type="Gene3D" id="3.30.70.100">
    <property type="match status" value="1"/>
</dbReference>
<reference evidence="3 4" key="1">
    <citation type="submission" date="2019-07" db="EMBL/GenBank/DDBJ databases">
        <title>Genome sequencing for Ferrovibrio sp. K5.</title>
        <authorList>
            <person name="Park S.-J."/>
        </authorList>
    </citation>
    <scope>NUCLEOTIDE SEQUENCE [LARGE SCALE GENOMIC DNA]</scope>
    <source>
        <strain evidence="3 4">K5</strain>
    </source>
</reference>
<dbReference type="KEGG" id="fer:FNB15_19520"/>
<protein>
    <recommendedName>
        <fullName evidence="2">ABM domain-containing protein</fullName>
    </recommendedName>
</protein>
<dbReference type="OrthoDB" id="9797060at2"/>
<dbReference type="PANTHER" id="PTHR37811">
    <property type="entry name" value="BLL5343 PROTEIN"/>
    <property type="match status" value="1"/>
</dbReference>
<evidence type="ECO:0000259" key="2">
    <source>
        <dbReference type="Pfam" id="PF03992"/>
    </source>
</evidence>
<dbReference type="SUPFAM" id="SSF54909">
    <property type="entry name" value="Dimeric alpha+beta barrel"/>
    <property type="match status" value="1"/>
</dbReference>
<dbReference type="Pfam" id="PF03992">
    <property type="entry name" value="ABM"/>
    <property type="match status" value="1"/>
</dbReference>
<accession>A0A516H6K3</accession>
<dbReference type="InterPro" id="IPR052936">
    <property type="entry name" value="Jasmonate_Hydroxylase-like"/>
</dbReference>
<organism evidence="3 4">
    <name type="scientific">Ferrovibrio terrae</name>
    <dbReference type="NCBI Taxonomy" id="2594003"/>
    <lineage>
        <taxon>Bacteria</taxon>
        <taxon>Pseudomonadati</taxon>
        <taxon>Pseudomonadota</taxon>
        <taxon>Alphaproteobacteria</taxon>
        <taxon>Rhodospirillales</taxon>
        <taxon>Rhodospirillaceae</taxon>
        <taxon>Ferrovibrio</taxon>
    </lineage>
</organism>
<proteinExistence type="predicted"/>
<evidence type="ECO:0000313" key="4">
    <source>
        <dbReference type="Proteomes" id="UP000317496"/>
    </source>
</evidence>
<dbReference type="EMBL" id="CP041636">
    <property type="protein sequence ID" value="QDO99330.1"/>
    <property type="molecule type" value="Genomic_DNA"/>
</dbReference>
<sequence>MISIIHFTGYAAKGNIRRVVADQPEKSLPMILVAFRSRLRPEATESYAAMAQQIGPLAMAVPGYVAHKAYTAADGERVTLVEYESEDAVKLWARDRQHAAAKKAGHAEFFSWFRVQVCQVLSDRSHDAADKRPAAPPAASGHPVIARYY</sequence>
<evidence type="ECO:0000313" key="3">
    <source>
        <dbReference type="EMBL" id="QDO99330.1"/>
    </source>
</evidence>
<name>A0A516H6K3_9PROT</name>
<dbReference type="AlphaFoldDB" id="A0A516H6K3"/>
<gene>
    <name evidence="3" type="ORF">FNB15_19520</name>
</gene>
<feature type="region of interest" description="Disordered" evidence="1">
    <location>
        <begin position="126"/>
        <end position="149"/>
    </location>
</feature>
<keyword evidence="4" id="KW-1185">Reference proteome</keyword>
<feature type="domain" description="ABM" evidence="2">
    <location>
        <begin position="30"/>
        <end position="103"/>
    </location>
</feature>
<dbReference type="Proteomes" id="UP000317496">
    <property type="component" value="Chromosome"/>
</dbReference>
<evidence type="ECO:0000256" key="1">
    <source>
        <dbReference type="SAM" id="MobiDB-lite"/>
    </source>
</evidence>
<dbReference type="PANTHER" id="PTHR37811:SF2">
    <property type="entry name" value="ABM DOMAIN-CONTAINING PROTEIN"/>
    <property type="match status" value="1"/>
</dbReference>